<keyword evidence="2 6" id="KW-1133">Transmembrane helix</keyword>
<dbReference type="Pfam" id="PF00015">
    <property type="entry name" value="MCPsignal"/>
    <property type="match status" value="1"/>
</dbReference>
<comment type="similarity">
    <text evidence="4">Belongs to the methyl-accepting chemotaxis (MCP) protein family.</text>
</comment>
<dbReference type="InterPro" id="IPR004089">
    <property type="entry name" value="MCPsignal_dom"/>
</dbReference>
<reference evidence="9 10" key="1">
    <citation type="submission" date="2021-01" db="EMBL/GenBank/DDBJ databases">
        <title>Whole genome shotgun sequence of Actinoplanes humidus NBRC 14915.</title>
        <authorList>
            <person name="Komaki H."/>
            <person name="Tamura T."/>
        </authorList>
    </citation>
    <scope>NUCLEOTIDE SEQUENCE [LARGE SCALE GENOMIC DNA]</scope>
    <source>
        <strain evidence="9 10">NBRC 14915</strain>
    </source>
</reference>
<feature type="transmembrane region" description="Helical" evidence="6">
    <location>
        <begin position="211"/>
        <end position="234"/>
    </location>
</feature>
<keyword evidence="1 6" id="KW-0812">Transmembrane</keyword>
<name>A0ABQ3ZU28_9ACTN</name>
<gene>
    <name evidence="9" type="ORF">Ahu01nite_051660</name>
</gene>
<evidence type="ECO:0000313" key="10">
    <source>
        <dbReference type="Proteomes" id="UP000603200"/>
    </source>
</evidence>
<sequence>MQWCIRGDLVVKLASWVADRSVRAKVLAPVLLAAVGIGAVAWTGLSGLSAEGQRTRDLYSHTARPLADLVNLRDMQGDSRVEVRDVIILKPGSAQEDVIAGMKETDASADAAIDAYVADHGGLDAQRSTLIAQARTGLAAWRQARDNQLVPLVRAGNATGGAALLASGGALDKANGTFGEALDTLAGAETADAERTNDAVSAAQSRQRTMMLIISVAVIAAAVLIGLFVARAVVRPLLRVRAVLTAMADGDLTGDPQVTSRDEVGTMAAALLTANTALRRTIATIAGSAGALGTAGARLSAGSAGTSERVRGSAAQTAAVAGDAETASQSIMTVTAAADEMKAAIGEIARRSEQAALVAGDAVQVVTGTSATVAQLGRSSADIEQVLSAITSIAAQTNLLALNATIEAARAGEAGKGFAVVAGEVKDLAQQTANATEDIARRVSDIQTTSAEATAAISRIGEVITEINDHQSAIAAAVEQQTATTGEMGRSVAEAAQASTRIAATITTVAAAARETEAEVTDSQDDIAAVTRLSAELQDLVKGFRH</sequence>
<dbReference type="InterPro" id="IPR024478">
    <property type="entry name" value="HlyB_4HB_MCP"/>
</dbReference>
<evidence type="ECO:0000259" key="8">
    <source>
        <dbReference type="PROSITE" id="PS50885"/>
    </source>
</evidence>
<dbReference type="Proteomes" id="UP000603200">
    <property type="component" value="Unassembled WGS sequence"/>
</dbReference>
<keyword evidence="10" id="KW-1185">Reference proteome</keyword>
<evidence type="ECO:0000313" key="9">
    <source>
        <dbReference type="EMBL" id="GIE22064.1"/>
    </source>
</evidence>
<evidence type="ECO:0000256" key="1">
    <source>
        <dbReference type="ARBA" id="ARBA00022692"/>
    </source>
</evidence>
<dbReference type="EMBL" id="BOMN01000065">
    <property type="protein sequence ID" value="GIE22064.1"/>
    <property type="molecule type" value="Genomic_DNA"/>
</dbReference>
<evidence type="ECO:0000256" key="3">
    <source>
        <dbReference type="ARBA" id="ARBA00023224"/>
    </source>
</evidence>
<evidence type="ECO:0000256" key="2">
    <source>
        <dbReference type="ARBA" id="ARBA00022989"/>
    </source>
</evidence>
<evidence type="ECO:0000256" key="4">
    <source>
        <dbReference type="ARBA" id="ARBA00029447"/>
    </source>
</evidence>
<dbReference type="InterPro" id="IPR003660">
    <property type="entry name" value="HAMP_dom"/>
</dbReference>
<evidence type="ECO:0000259" key="7">
    <source>
        <dbReference type="PROSITE" id="PS50111"/>
    </source>
</evidence>
<dbReference type="PROSITE" id="PS50885">
    <property type="entry name" value="HAMP"/>
    <property type="match status" value="1"/>
</dbReference>
<evidence type="ECO:0000256" key="5">
    <source>
        <dbReference type="PROSITE-ProRule" id="PRU00284"/>
    </source>
</evidence>
<dbReference type="SMART" id="SM00283">
    <property type="entry name" value="MA"/>
    <property type="match status" value="1"/>
</dbReference>
<keyword evidence="6" id="KW-0472">Membrane</keyword>
<organism evidence="9 10">
    <name type="scientific">Winogradskya humida</name>
    <dbReference type="NCBI Taxonomy" id="113566"/>
    <lineage>
        <taxon>Bacteria</taxon>
        <taxon>Bacillati</taxon>
        <taxon>Actinomycetota</taxon>
        <taxon>Actinomycetes</taxon>
        <taxon>Micromonosporales</taxon>
        <taxon>Micromonosporaceae</taxon>
        <taxon>Winogradskya</taxon>
    </lineage>
</organism>
<feature type="transmembrane region" description="Helical" evidence="6">
    <location>
        <begin position="26"/>
        <end position="48"/>
    </location>
</feature>
<dbReference type="Pfam" id="PF00672">
    <property type="entry name" value="HAMP"/>
    <property type="match status" value="1"/>
</dbReference>
<feature type="domain" description="Methyl-accepting transducer" evidence="7">
    <location>
        <begin position="295"/>
        <end position="517"/>
    </location>
</feature>
<evidence type="ECO:0000256" key="6">
    <source>
        <dbReference type="SAM" id="Phobius"/>
    </source>
</evidence>
<feature type="domain" description="HAMP" evidence="8">
    <location>
        <begin position="231"/>
        <end position="283"/>
    </location>
</feature>
<dbReference type="PROSITE" id="PS50111">
    <property type="entry name" value="CHEMOTAXIS_TRANSDUC_2"/>
    <property type="match status" value="1"/>
</dbReference>
<evidence type="ECO:0008006" key="11">
    <source>
        <dbReference type="Google" id="ProtNLM"/>
    </source>
</evidence>
<dbReference type="Pfam" id="PF12729">
    <property type="entry name" value="4HB_MCP_1"/>
    <property type="match status" value="1"/>
</dbReference>
<dbReference type="PANTHER" id="PTHR32089:SF112">
    <property type="entry name" value="LYSOZYME-LIKE PROTEIN-RELATED"/>
    <property type="match status" value="1"/>
</dbReference>
<dbReference type="Gene3D" id="1.10.287.950">
    <property type="entry name" value="Methyl-accepting chemotaxis protein"/>
    <property type="match status" value="1"/>
</dbReference>
<proteinExistence type="inferred from homology"/>
<accession>A0ABQ3ZU28</accession>
<dbReference type="SUPFAM" id="SSF58104">
    <property type="entry name" value="Methyl-accepting chemotaxis protein (MCP) signaling domain"/>
    <property type="match status" value="1"/>
</dbReference>
<dbReference type="PANTHER" id="PTHR32089">
    <property type="entry name" value="METHYL-ACCEPTING CHEMOTAXIS PROTEIN MCPB"/>
    <property type="match status" value="1"/>
</dbReference>
<protein>
    <recommendedName>
        <fullName evidence="11">Methyl-accepting chemotaxis protein</fullName>
    </recommendedName>
</protein>
<dbReference type="CDD" id="cd06225">
    <property type="entry name" value="HAMP"/>
    <property type="match status" value="1"/>
</dbReference>
<keyword evidence="3 5" id="KW-0807">Transducer</keyword>
<dbReference type="SMART" id="SM00304">
    <property type="entry name" value="HAMP"/>
    <property type="match status" value="1"/>
</dbReference>
<dbReference type="Gene3D" id="6.10.340.10">
    <property type="match status" value="1"/>
</dbReference>
<comment type="caution">
    <text evidence="9">The sequence shown here is derived from an EMBL/GenBank/DDBJ whole genome shotgun (WGS) entry which is preliminary data.</text>
</comment>